<comment type="caution">
    <text evidence="1">The sequence shown here is derived from an EMBL/GenBank/DDBJ whole genome shotgun (WGS) entry which is preliminary data.</text>
</comment>
<dbReference type="EMBL" id="QRWZ01000003">
    <property type="protein sequence ID" value="RGT61683.1"/>
    <property type="molecule type" value="Genomic_DNA"/>
</dbReference>
<reference evidence="1 2" key="1">
    <citation type="submission" date="2018-08" db="EMBL/GenBank/DDBJ databases">
        <title>A genome reference for cultivated species of the human gut microbiota.</title>
        <authorList>
            <person name="Zou Y."/>
            <person name="Xue W."/>
            <person name="Luo G."/>
        </authorList>
    </citation>
    <scope>NUCLEOTIDE SEQUENCE [LARGE SCALE GENOMIC DNA]</scope>
    <source>
        <strain evidence="1 2">AF18-38</strain>
    </source>
</reference>
<evidence type="ECO:0000313" key="1">
    <source>
        <dbReference type="EMBL" id="RGT61683.1"/>
    </source>
</evidence>
<dbReference type="AlphaFoldDB" id="A0A413KNI5"/>
<protein>
    <submittedName>
        <fullName evidence="1">Phage head-tail adapter protein</fullName>
    </submittedName>
</protein>
<gene>
    <name evidence="1" type="ORF">DWX18_03365</name>
</gene>
<dbReference type="Proteomes" id="UP000284046">
    <property type="component" value="Unassembled WGS sequence"/>
</dbReference>
<name>A0A413KNI5_STRAP</name>
<dbReference type="RefSeq" id="WP_118138849.1">
    <property type="nucleotide sequence ID" value="NZ_JAPAHZ010000001.1"/>
</dbReference>
<proteinExistence type="predicted"/>
<sequence length="126" mass="14518">MLGKKTIKNETVDNGKLNTMVVFYKAKPKGRLPSEKQELTPLFKAWAEVYNPSLKDIEIMRGKGIKRAVTIVIRNPLSSYRPKNNHIVEIKHVDYKDERWNVEDIRPKPDYITLLLKGEVNGDLGN</sequence>
<evidence type="ECO:0000313" key="2">
    <source>
        <dbReference type="Proteomes" id="UP000284046"/>
    </source>
</evidence>
<organism evidence="1 2">
    <name type="scientific">Streptococcus anginosus</name>
    <dbReference type="NCBI Taxonomy" id="1328"/>
    <lineage>
        <taxon>Bacteria</taxon>
        <taxon>Bacillati</taxon>
        <taxon>Bacillota</taxon>
        <taxon>Bacilli</taxon>
        <taxon>Lactobacillales</taxon>
        <taxon>Streptococcaceae</taxon>
        <taxon>Streptococcus</taxon>
        <taxon>Streptococcus anginosus group</taxon>
    </lineage>
</organism>
<accession>A0A413KNI5</accession>